<dbReference type="AlphaFoldDB" id="A0A845F5E3"/>
<comment type="caution">
    <text evidence="4">The sequence shown here is derived from an EMBL/GenBank/DDBJ whole genome shotgun (WGS) entry which is preliminary data.</text>
</comment>
<reference evidence="4 5" key="1">
    <citation type="submission" date="2019-11" db="EMBL/GenBank/DDBJ databases">
        <title>Genome sequences of 17 halophilic strains isolated from different environments.</title>
        <authorList>
            <person name="Furrow R.E."/>
        </authorList>
    </citation>
    <scope>NUCLEOTIDE SEQUENCE [LARGE SCALE GENOMIC DNA]</scope>
    <source>
        <strain evidence="4 5">22506_14_FS</strain>
    </source>
</reference>
<dbReference type="CDD" id="cd22786">
    <property type="entry name" value="DPBB_YuiC-like"/>
    <property type="match status" value="1"/>
</dbReference>
<dbReference type="Pfam" id="PF06725">
    <property type="entry name" value="3D"/>
    <property type="match status" value="1"/>
</dbReference>
<gene>
    <name evidence="4" type="ORF">GLW07_21685</name>
</gene>
<dbReference type="InterPro" id="IPR007137">
    <property type="entry name" value="DUF348"/>
</dbReference>
<dbReference type="GO" id="GO:0019867">
    <property type="term" value="C:outer membrane"/>
    <property type="evidence" value="ECO:0007669"/>
    <property type="project" value="InterPro"/>
</dbReference>
<dbReference type="GO" id="GO:0004553">
    <property type="term" value="F:hydrolase activity, hydrolyzing O-glycosyl compounds"/>
    <property type="evidence" value="ECO:0007669"/>
    <property type="project" value="InterPro"/>
</dbReference>
<dbReference type="InterPro" id="IPR010611">
    <property type="entry name" value="3D_dom"/>
</dbReference>
<evidence type="ECO:0000313" key="4">
    <source>
        <dbReference type="EMBL" id="MYL65958.1"/>
    </source>
</evidence>
<dbReference type="SUPFAM" id="SSF50685">
    <property type="entry name" value="Barwin-like endoglucanases"/>
    <property type="match status" value="1"/>
</dbReference>
<evidence type="ECO:0000256" key="2">
    <source>
        <dbReference type="SAM" id="MobiDB-lite"/>
    </source>
</evidence>
<dbReference type="Pfam" id="PF03990">
    <property type="entry name" value="DUF348"/>
    <property type="match status" value="3"/>
</dbReference>
<dbReference type="PANTHER" id="PTHR39160:SF4">
    <property type="entry name" value="RESUSCITATION-PROMOTING FACTOR RPFB"/>
    <property type="match status" value="1"/>
</dbReference>
<dbReference type="EMBL" id="WMEY01000012">
    <property type="protein sequence ID" value="MYL65958.1"/>
    <property type="molecule type" value="Genomic_DNA"/>
</dbReference>
<feature type="domain" description="G5" evidence="3">
    <location>
        <begin position="209"/>
        <end position="289"/>
    </location>
</feature>
<dbReference type="GO" id="GO:0009254">
    <property type="term" value="P:peptidoglycan turnover"/>
    <property type="evidence" value="ECO:0007669"/>
    <property type="project" value="InterPro"/>
</dbReference>
<evidence type="ECO:0000259" key="3">
    <source>
        <dbReference type="PROSITE" id="PS51109"/>
    </source>
</evidence>
<accession>A0A845F5E3</accession>
<dbReference type="Pfam" id="PF07501">
    <property type="entry name" value="G5"/>
    <property type="match status" value="1"/>
</dbReference>
<dbReference type="SMART" id="SM01208">
    <property type="entry name" value="G5"/>
    <property type="match status" value="1"/>
</dbReference>
<organism evidence="4 5">
    <name type="scientific">Guptibacillus hwajinpoensis</name>
    <dbReference type="NCBI Taxonomy" id="208199"/>
    <lineage>
        <taxon>Bacteria</taxon>
        <taxon>Bacillati</taxon>
        <taxon>Bacillota</taxon>
        <taxon>Bacilli</taxon>
        <taxon>Bacillales</taxon>
        <taxon>Guptibacillaceae</taxon>
        <taxon>Guptibacillus</taxon>
    </lineage>
</organism>
<proteinExistence type="predicted"/>
<dbReference type="PROSITE" id="PS51109">
    <property type="entry name" value="G5"/>
    <property type="match status" value="1"/>
</dbReference>
<feature type="compositionally biased region" description="Basic and acidic residues" evidence="2">
    <location>
        <begin position="317"/>
        <end position="330"/>
    </location>
</feature>
<name>A0A845F5E3_9BACL</name>
<dbReference type="PANTHER" id="PTHR39160">
    <property type="entry name" value="CELL WALL-BINDING PROTEIN YOCH"/>
    <property type="match status" value="1"/>
</dbReference>
<protein>
    <submittedName>
        <fullName evidence="4">DUF348 domain-containing protein</fullName>
    </submittedName>
</protein>
<feature type="compositionally biased region" description="Low complexity" evidence="2">
    <location>
        <begin position="296"/>
        <end position="315"/>
    </location>
</feature>
<keyword evidence="1" id="KW-0732">Signal</keyword>
<feature type="region of interest" description="Disordered" evidence="2">
    <location>
        <begin position="295"/>
        <end position="332"/>
    </location>
</feature>
<dbReference type="InterPro" id="IPR011098">
    <property type="entry name" value="G5_dom"/>
</dbReference>
<evidence type="ECO:0000256" key="1">
    <source>
        <dbReference type="ARBA" id="ARBA00022729"/>
    </source>
</evidence>
<sequence length="427" mass="46218">MKLNMENFFARLKGGKNVFMICLSVIVLGLVSGFIVFETTKASVTLVLDGEEKLVDTHADTVAELLKDENLSPDAHDYLSHDLSAQLDAGDVIEWKPAFQVTLSVNGKDQQVWSTQKTVKGFLEDQNIKLKEHDDMSVSLDDELKEGMTIAVDEAFKVAVNDGGKQNDIWTTSTTVAGFLEQQNIQLGEFDRVEPGKDENVKANSKINVIRVEKVTDVVEEPIDYATIKKNDSSMQKGTEKVVEDGQEGKQEKHYEVVLENGKEVSRELKKTDVVKKSSDKIVAVGTQVIMQTAVKTSSEPSTTPTKSTKSSSKPAADVKKPEPKAKSEPAGKVLNVSTTAYTANCTGCSGITSTGFNLKSNPNAKVIAVDPSVIPLGSKVFVEGYGTAIAADTGGAIKGNKIDVFFSSKSQAYAWGNKTVQITILD</sequence>
<dbReference type="Proteomes" id="UP000447833">
    <property type="component" value="Unassembled WGS sequence"/>
</dbReference>
<evidence type="ECO:0000313" key="5">
    <source>
        <dbReference type="Proteomes" id="UP000447833"/>
    </source>
</evidence>
<dbReference type="InterPro" id="IPR036908">
    <property type="entry name" value="RlpA-like_sf"/>
</dbReference>
<dbReference type="Gene3D" id="2.40.40.10">
    <property type="entry name" value="RlpA-like domain"/>
    <property type="match status" value="1"/>
</dbReference>
<dbReference type="InterPro" id="IPR051933">
    <property type="entry name" value="Resuscitation_pf_RpfB"/>
</dbReference>
<dbReference type="Gene3D" id="2.20.230.10">
    <property type="entry name" value="Resuscitation-promoting factor rpfb"/>
    <property type="match status" value="1"/>
</dbReference>